<dbReference type="GO" id="GO:0005840">
    <property type="term" value="C:ribosome"/>
    <property type="evidence" value="ECO:0007669"/>
    <property type="project" value="TreeGrafter"/>
</dbReference>
<comment type="caution">
    <text evidence="10">The sequence shown here is derived from an EMBL/GenBank/DDBJ whole genome shotgun (WGS) entry which is preliminary data.</text>
</comment>
<dbReference type="SMART" id="SM00490">
    <property type="entry name" value="HELICc"/>
    <property type="match status" value="1"/>
</dbReference>
<dbReference type="PROSITE" id="PS51195">
    <property type="entry name" value="Q_MOTIF"/>
    <property type="match status" value="1"/>
</dbReference>
<feature type="compositionally biased region" description="Basic and acidic residues" evidence="6">
    <location>
        <begin position="411"/>
        <end position="428"/>
    </location>
</feature>
<dbReference type="GO" id="GO:0005829">
    <property type="term" value="C:cytosol"/>
    <property type="evidence" value="ECO:0007669"/>
    <property type="project" value="TreeGrafter"/>
</dbReference>
<reference evidence="10" key="1">
    <citation type="submission" date="2021-09" db="EMBL/GenBank/DDBJ databases">
        <title>Genome analysis of Fictibacillus sp. KIGAM418 isolated from marine sediment.</title>
        <authorList>
            <person name="Seo M.-J."/>
            <person name="Cho E.-S."/>
            <person name="Hwang C.Y."/>
        </authorList>
    </citation>
    <scope>NUCLEOTIDE SEQUENCE</scope>
    <source>
        <strain evidence="10">KIGAM418</strain>
    </source>
</reference>
<dbReference type="SMART" id="SM00487">
    <property type="entry name" value="DEXDc"/>
    <property type="match status" value="1"/>
</dbReference>
<protein>
    <submittedName>
        <fullName evidence="10">DEAD/DEAH box helicase</fullName>
    </submittedName>
</protein>
<evidence type="ECO:0000256" key="1">
    <source>
        <dbReference type="ARBA" id="ARBA00022741"/>
    </source>
</evidence>
<dbReference type="InterPro" id="IPR050547">
    <property type="entry name" value="DEAD_box_RNA_helicases"/>
</dbReference>
<evidence type="ECO:0000259" key="9">
    <source>
        <dbReference type="PROSITE" id="PS51195"/>
    </source>
</evidence>
<evidence type="ECO:0000256" key="6">
    <source>
        <dbReference type="SAM" id="MobiDB-lite"/>
    </source>
</evidence>
<dbReference type="Pfam" id="PF00270">
    <property type="entry name" value="DEAD"/>
    <property type="match status" value="1"/>
</dbReference>
<proteinExistence type="predicted"/>
<dbReference type="CDD" id="cd18787">
    <property type="entry name" value="SF2_C_DEAD"/>
    <property type="match status" value="1"/>
</dbReference>
<feature type="domain" description="Helicase C-terminal" evidence="8">
    <location>
        <begin position="232"/>
        <end position="388"/>
    </location>
</feature>
<dbReference type="AlphaFoldDB" id="A0A9X1XBX3"/>
<keyword evidence="4" id="KW-0067">ATP-binding</keyword>
<dbReference type="GO" id="GO:0003724">
    <property type="term" value="F:RNA helicase activity"/>
    <property type="evidence" value="ECO:0007669"/>
    <property type="project" value="InterPro"/>
</dbReference>
<dbReference type="PANTHER" id="PTHR47963">
    <property type="entry name" value="DEAD-BOX ATP-DEPENDENT RNA HELICASE 47, MITOCHONDRIAL"/>
    <property type="match status" value="1"/>
</dbReference>
<organism evidence="10 11">
    <name type="scientific">Fictibacillus marinisediminis</name>
    <dbReference type="NCBI Taxonomy" id="2878389"/>
    <lineage>
        <taxon>Bacteria</taxon>
        <taxon>Bacillati</taxon>
        <taxon>Bacillota</taxon>
        <taxon>Bacilli</taxon>
        <taxon>Bacillales</taxon>
        <taxon>Fictibacillaceae</taxon>
        <taxon>Fictibacillus</taxon>
    </lineage>
</organism>
<keyword evidence="2" id="KW-0378">Hydrolase</keyword>
<evidence type="ECO:0000259" key="8">
    <source>
        <dbReference type="PROSITE" id="PS51194"/>
    </source>
</evidence>
<dbReference type="GO" id="GO:0016787">
    <property type="term" value="F:hydrolase activity"/>
    <property type="evidence" value="ECO:0007669"/>
    <property type="project" value="UniProtKB-KW"/>
</dbReference>
<dbReference type="SUPFAM" id="SSF52540">
    <property type="entry name" value="P-loop containing nucleoside triphosphate hydrolases"/>
    <property type="match status" value="1"/>
</dbReference>
<dbReference type="Gene3D" id="3.40.50.300">
    <property type="entry name" value="P-loop containing nucleotide triphosphate hydrolases"/>
    <property type="match status" value="2"/>
</dbReference>
<dbReference type="Pfam" id="PF00271">
    <property type="entry name" value="Helicase_C"/>
    <property type="match status" value="1"/>
</dbReference>
<dbReference type="InterPro" id="IPR011545">
    <property type="entry name" value="DEAD/DEAH_box_helicase_dom"/>
</dbReference>
<evidence type="ECO:0000313" key="11">
    <source>
        <dbReference type="Proteomes" id="UP001139011"/>
    </source>
</evidence>
<feature type="domain" description="DEAD-box RNA helicase Q" evidence="9">
    <location>
        <begin position="3"/>
        <end position="31"/>
    </location>
</feature>
<dbReference type="GO" id="GO:0009409">
    <property type="term" value="P:response to cold"/>
    <property type="evidence" value="ECO:0007669"/>
    <property type="project" value="TreeGrafter"/>
</dbReference>
<feature type="short sequence motif" description="Q motif" evidence="5">
    <location>
        <begin position="3"/>
        <end position="31"/>
    </location>
</feature>
<evidence type="ECO:0000256" key="3">
    <source>
        <dbReference type="ARBA" id="ARBA00022806"/>
    </source>
</evidence>
<feature type="domain" description="Helicase ATP-binding" evidence="7">
    <location>
        <begin position="34"/>
        <end position="208"/>
    </location>
</feature>
<dbReference type="RefSeq" id="WP_248253156.1">
    <property type="nucleotide sequence ID" value="NZ_JAIWJX010000002.1"/>
</dbReference>
<name>A0A9X1XBX3_9BACL</name>
<evidence type="ECO:0000259" key="7">
    <source>
        <dbReference type="PROSITE" id="PS51192"/>
    </source>
</evidence>
<dbReference type="InterPro" id="IPR014014">
    <property type="entry name" value="RNA_helicase_DEAD_Q_motif"/>
</dbReference>
<dbReference type="InterPro" id="IPR001650">
    <property type="entry name" value="Helicase_C-like"/>
</dbReference>
<accession>A0A9X1XBX3</accession>
<dbReference type="PROSITE" id="PS51194">
    <property type="entry name" value="HELICASE_CTER"/>
    <property type="match status" value="1"/>
</dbReference>
<dbReference type="PROSITE" id="PS51192">
    <property type="entry name" value="HELICASE_ATP_BIND_1"/>
    <property type="match status" value="1"/>
</dbReference>
<evidence type="ECO:0000256" key="4">
    <source>
        <dbReference type="ARBA" id="ARBA00022840"/>
    </source>
</evidence>
<feature type="compositionally biased region" description="Basic residues" evidence="6">
    <location>
        <begin position="400"/>
        <end position="410"/>
    </location>
</feature>
<keyword evidence="11" id="KW-1185">Reference proteome</keyword>
<dbReference type="CDD" id="cd00268">
    <property type="entry name" value="DEADc"/>
    <property type="match status" value="1"/>
</dbReference>
<dbReference type="GO" id="GO:0033592">
    <property type="term" value="F:RNA strand annealing activity"/>
    <property type="evidence" value="ECO:0007669"/>
    <property type="project" value="TreeGrafter"/>
</dbReference>
<dbReference type="InterPro" id="IPR027417">
    <property type="entry name" value="P-loop_NTPase"/>
</dbReference>
<feature type="region of interest" description="Disordered" evidence="6">
    <location>
        <begin position="388"/>
        <end position="428"/>
    </location>
</feature>
<dbReference type="GO" id="GO:0005524">
    <property type="term" value="F:ATP binding"/>
    <property type="evidence" value="ECO:0007669"/>
    <property type="project" value="UniProtKB-KW"/>
</dbReference>
<evidence type="ECO:0000313" key="10">
    <source>
        <dbReference type="EMBL" id="MCK6257733.1"/>
    </source>
</evidence>
<keyword evidence="3 10" id="KW-0347">Helicase</keyword>
<dbReference type="Proteomes" id="UP001139011">
    <property type="component" value="Unassembled WGS sequence"/>
</dbReference>
<keyword evidence="1" id="KW-0547">Nucleotide-binding</keyword>
<dbReference type="EMBL" id="JAIWJX010000002">
    <property type="protein sequence ID" value="MCK6257733.1"/>
    <property type="molecule type" value="Genomic_DNA"/>
</dbReference>
<evidence type="ECO:0000256" key="5">
    <source>
        <dbReference type="PROSITE-ProRule" id="PRU00552"/>
    </source>
</evidence>
<gene>
    <name evidence="10" type="ORF">LCY76_14185</name>
</gene>
<evidence type="ECO:0000256" key="2">
    <source>
        <dbReference type="ARBA" id="ARBA00022801"/>
    </source>
</evidence>
<dbReference type="InterPro" id="IPR044742">
    <property type="entry name" value="DEAD/DEAH_RhlB"/>
</dbReference>
<dbReference type="PANTHER" id="PTHR47963:SF1">
    <property type="entry name" value="DEAD-BOX ATP-DEPENDENT RNA HELICASE CSHB"/>
    <property type="match status" value="1"/>
</dbReference>
<sequence>MKTAFDRLNIKPFLLNAMIEQGFKKPTDIQERVVPGILNGYDIIGQSQTGSGKTLAFLLPVLNKINTEKNEIQAIITAPTRELAQQIFDEYEKLSEYFPEDDFIRAKTVVGGTDRKRMADRLKNAPHLIIGTPGRIKDLVNNEGINIFSATTLVVDEADQMLDMGFIEDVDQVAARMATKIQMLVFSATIPEKLQPLLKKYMNNPRHVHVSPEQTTAKEIKHVLIPLKHKDKIKTLIEVAKAYNPYLCLIFVNTKKTADAVADAMLAEGMNAERLHGDVPPRERKNIMKRVQKAEFQYVVATDLAARGIDIKGVSHIINFELPADLDYYIHRTGRTGRAGMSGIAATIIEPSDQLAIQKLQNRKILFVQEELKNGEWKEVPLRIRKASVQKGSTGASVQKPKKVKPGYKKKMAEEKRKMEKRQNRNKR</sequence>
<dbReference type="InterPro" id="IPR014001">
    <property type="entry name" value="Helicase_ATP-bd"/>
</dbReference>